<gene>
    <name evidence="2" type="ORF">ACFFI0_01915</name>
</gene>
<evidence type="ECO:0000313" key="2">
    <source>
        <dbReference type="EMBL" id="MFC0317039.1"/>
    </source>
</evidence>
<evidence type="ECO:0000313" key="3">
    <source>
        <dbReference type="Proteomes" id="UP001589774"/>
    </source>
</evidence>
<evidence type="ECO:0008006" key="4">
    <source>
        <dbReference type="Google" id="ProtNLM"/>
    </source>
</evidence>
<dbReference type="RefSeq" id="WP_289554320.1">
    <property type="nucleotide sequence ID" value="NZ_JBHLWO010000001.1"/>
</dbReference>
<dbReference type="Proteomes" id="UP001589774">
    <property type="component" value="Unassembled WGS sequence"/>
</dbReference>
<sequence length="122" mass="13204">MKKLLMSLVAVAAMSTAAFAHSGAKAMENNTAKRTTMHKAITGEGFIEVSREIKAIKKGYKRLQACHYTVNYYNGGGIRYNSVTYSTNVGGSGDVFGSCAEFFQFIDNGHRAQGFSITKGAF</sequence>
<feature type="chain" id="PRO_5047420041" description="Beta/gamma crystallin" evidence="1">
    <location>
        <begin position="21"/>
        <end position="122"/>
    </location>
</feature>
<protein>
    <recommendedName>
        <fullName evidence="4">Beta/gamma crystallin</fullName>
    </recommendedName>
</protein>
<keyword evidence="3" id="KW-1185">Reference proteome</keyword>
<name>A0ABV6HEM0_9SPHI</name>
<keyword evidence="1" id="KW-0732">Signal</keyword>
<accession>A0ABV6HEM0</accession>
<dbReference type="EMBL" id="JBHLWO010000001">
    <property type="protein sequence ID" value="MFC0317039.1"/>
    <property type="molecule type" value="Genomic_DNA"/>
</dbReference>
<comment type="caution">
    <text evidence="2">The sequence shown here is derived from an EMBL/GenBank/DDBJ whole genome shotgun (WGS) entry which is preliminary data.</text>
</comment>
<feature type="signal peptide" evidence="1">
    <location>
        <begin position="1"/>
        <end position="20"/>
    </location>
</feature>
<evidence type="ECO:0000256" key="1">
    <source>
        <dbReference type="SAM" id="SignalP"/>
    </source>
</evidence>
<organism evidence="2 3">
    <name type="scientific">Olivibacter oleidegradans</name>
    <dbReference type="NCBI Taxonomy" id="760123"/>
    <lineage>
        <taxon>Bacteria</taxon>
        <taxon>Pseudomonadati</taxon>
        <taxon>Bacteroidota</taxon>
        <taxon>Sphingobacteriia</taxon>
        <taxon>Sphingobacteriales</taxon>
        <taxon>Sphingobacteriaceae</taxon>
        <taxon>Olivibacter</taxon>
    </lineage>
</organism>
<proteinExistence type="predicted"/>
<reference evidence="2 3" key="1">
    <citation type="submission" date="2024-09" db="EMBL/GenBank/DDBJ databases">
        <authorList>
            <person name="Sun Q."/>
            <person name="Mori K."/>
        </authorList>
    </citation>
    <scope>NUCLEOTIDE SEQUENCE [LARGE SCALE GENOMIC DNA]</scope>
    <source>
        <strain evidence="2 3">CCM 7765</strain>
    </source>
</reference>